<organism evidence="2 3">
    <name type="scientific">Halohasta litorea</name>
    <dbReference type="NCBI Taxonomy" id="869891"/>
    <lineage>
        <taxon>Archaea</taxon>
        <taxon>Methanobacteriati</taxon>
        <taxon>Methanobacteriota</taxon>
        <taxon>Stenosarchaea group</taxon>
        <taxon>Halobacteria</taxon>
        <taxon>Halobacteriales</taxon>
        <taxon>Haloferacaceae</taxon>
        <taxon>Halohasta</taxon>
    </lineage>
</organism>
<keyword evidence="3" id="KW-1185">Reference proteome</keyword>
<proteinExistence type="predicted"/>
<dbReference type="EMBL" id="JBHUDM010000001">
    <property type="protein sequence ID" value="MFD1640392.1"/>
    <property type="molecule type" value="Genomic_DNA"/>
</dbReference>
<keyword evidence="1" id="KW-0472">Membrane</keyword>
<dbReference type="Proteomes" id="UP001597052">
    <property type="component" value="Unassembled WGS sequence"/>
</dbReference>
<evidence type="ECO:0000313" key="2">
    <source>
        <dbReference type="EMBL" id="MFD1640392.1"/>
    </source>
</evidence>
<dbReference type="RefSeq" id="WP_256397396.1">
    <property type="nucleotide sequence ID" value="NZ_JANHDJ010000007.1"/>
</dbReference>
<sequence length="59" mass="6497">MVPETLVRIGVLLVAIPVLLALLSAAWLWVPLGLFVLVVGILLSLFKKHHENRLDGRVS</sequence>
<keyword evidence="1" id="KW-1133">Transmembrane helix</keyword>
<comment type="caution">
    <text evidence="2">The sequence shown here is derived from an EMBL/GenBank/DDBJ whole genome shotgun (WGS) entry which is preliminary data.</text>
</comment>
<gene>
    <name evidence="2" type="ORF">ACFSBW_00695</name>
</gene>
<name>A0ABD6D4Y2_9EURY</name>
<reference evidence="2 3" key="1">
    <citation type="journal article" date="2019" name="Int. J. Syst. Evol. Microbiol.">
        <title>The Global Catalogue of Microorganisms (GCM) 10K type strain sequencing project: providing services to taxonomists for standard genome sequencing and annotation.</title>
        <authorList>
            <consortium name="The Broad Institute Genomics Platform"/>
            <consortium name="The Broad Institute Genome Sequencing Center for Infectious Disease"/>
            <person name="Wu L."/>
            <person name="Ma J."/>
        </authorList>
    </citation>
    <scope>NUCLEOTIDE SEQUENCE [LARGE SCALE GENOMIC DNA]</scope>
    <source>
        <strain evidence="2 3">CGMCC 1.10593</strain>
    </source>
</reference>
<protein>
    <submittedName>
        <fullName evidence="2">Uncharacterized protein</fullName>
    </submittedName>
</protein>
<evidence type="ECO:0000256" key="1">
    <source>
        <dbReference type="SAM" id="Phobius"/>
    </source>
</evidence>
<feature type="transmembrane region" description="Helical" evidence="1">
    <location>
        <begin position="12"/>
        <end position="45"/>
    </location>
</feature>
<keyword evidence="1" id="KW-0812">Transmembrane</keyword>
<dbReference type="AlphaFoldDB" id="A0ABD6D4Y2"/>
<evidence type="ECO:0000313" key="3">
    <source>
        <dbReference type="Proteomes" id="UP001597052"/>
    </source>
</evidence>
<accession>A0ABD6D4Y2</accession>